<organism evidence="1">
    <name type="scientific">Ectopseudomonas oleovorans</name>
    <name type="common">Pseudomonas oleovorans</name>
    <dbReference type="NCBI Taxonomy" id="301"/>
    <lineage>
        <taxon>Bacteria</taxon>
        <taxon>Pseudomonadati</taxon>
        <taxon>Pseudomonadota</taxon>
        <taxon>Gammaproteobacteria</taxon>
        <taxon>Pseudomonadales</taxon>
        <taxon>Pseudomonadaceae</taxon>
        <taxon>Ectopseudomonas</taxon>
    </lineage>
</organism>
<gene>
    <name evidence="1" type="ORF">POT9AD_1030</name>
</gene>
<dbReference type="InterPro" id="IPR025230">
    <property type="entry name" value="DUF4172"/>
</dbReference>
<proteinExistence type="predicted"/>
<dbReference type="EMBL" id="LR130779">
    <property type="protein sequence ID" value="VDN62021.1"/>
    <property type="molecule type" value="Genomic_DNA"/>
</dbReference>
<reference evidence="1" key="1">
    <citation type="submission" date="2018-11" db="EMBL/GenBank/DDBJ databases">
        <authorList>
            <consortium name="Genoscope - CEA"/>
            <person name="William W."/>
        </authorList>
    </citation>
    <scope>NUCLEOTIDE SEQUENCE [LARGE SCALE GENOMIC DNA]</scope>
    <source>
        <strain evidence="1">T9AD</strain>
    </source>
</reference>
<name>A0A653B052_ECTOL</name>
<evidence type="ECO:0000313" key="1">
    <source>
        <dbReference type="EMBL" id="VDN62021.1"/>
    </source>
</evidence>
<dbReference type="Pfam" id="PF13776">
    <property type="entry name" value="DUF4172"/>
    <property type="match status" value="1"/>
</dbReference>
<dbReference type="AlphaFoldDB" id="A0A653B052"/>
<sequence>MNDPLWIWQQPNWQQFSWQAEALAPLLRACSQAQGRLLGMLGAKCRAAWMPCCRTSSHLQPSRVSS</sequence>
<protein>
    <submittedName>
        <fullName evidence="1">Uncharacterized protein</fullName>
    </submittedName>
</protein>
<accession>A0A653B052</accession>